<gene>
    <name evidence="2" type="ORF">MENT_LOCUS39218</name>
</gene>
<sequence length="68" mass="7749">MKIIDILILLLIIFNIANGTPKLTSEIDNSRHLKKICEVEKAEDDSVIQEKIDYCNDAVYIGSWIRGD</sequence>
<feature type="signal peptide" evidence="1">
    <location>
        <begin position="1"/>
        <end position="19"/>
    </location>
</feature>
<evidence type="ECO:0000313" key="3">
    <source>
        <dbReference type="Proteomes" id="UP000580250"/>
    </source>
</evidence>
<feature type="chain" id="PRO_5028069506" evidence="1">
    <location>
        <begin position="20"/>
        <end position="68"/>
    </location>
</feature>
<dbReference type="EMBL" id="CAJEWN010000600">
    <property type="protein sequence ID" value="CAD2186699.1"/>
    <property type="molecule type" value="Genomic_DNA"/>
</dbReference>
<comment type="caution">
    <text evidence="2">The sequence shown here is derived from an EMBL/GenBank/DDBJ whole genome shotgun (WGS) entry which is preliminary data.</text>
</comment>
<dbReference type="Proteomes" id="UP000580250">
    <property type="component" value="Unassembled WGS sequence"/>
</dbReference>
<organism evidence="2 3">
    <name type="scientific">Meloidogyne enterolobii</name>
    <name type="common">Root-knot nematode worm</name>
    <name type="synonym">Meloidogyne mayaguensis</name>
    <dbReference type="NCBI Taxonomy" id="390850"/>
    <lineage>
        <taxon>Eukaryota</taxon>
        <taxon>Metazoa</taxon>
        <taxon>Ecdysozoa</taxon>
        <taxon>Nematoda</taxon>
        <taxon>Chromadorea</taxon>
        <taxon>Rhabditida</taxon>
        <taxon>Tylenchina</taxon>
        <taxon>Tylenchomorpha</taxon>
        <taxon>Tylenchoidea</taxon>
        <taxon>Meloidogynidae</taxon>
        <taxon>Meloidogyninae</taxon>
        <taxon>Meloidogyne</taxon>
    </lineage>
</organism>
<evidence type="ECO:0000256" key="1">
    <source>
        <dbReference type="SAM" id="SignalP"/>
    </source>
</evidence>
<keyword evidence="1" id="KW-0732">Signal</keyword>
<name>A0A6V7WI63_MELEN</name>
<reference evidence="2 3" key="1">
    <citation type="submission" date="2020-08" db="EMBL/GenBank/DDBJ databases">
        <authorList>
            <person name="Koutsovoulos G."/>
            <person name="Danchin GJ E."/>
        </authorList>
    </citation>
    <scope>NUCLEOTIDE SEQUENCE [LARGE SCALE GENOMIC DNA]</scope>
</reference>
<protein>
    <submittedName>
        <fullName evidence="2">Uncharacterized protein</fullName>
    </submittedName>
</protein>
<proteinExistence type="predicted"/>
<accession>A0A6V7WI63</accession>
<evidence type="ECO:0000313" key="2">
    <source>
        <dbReference type="EMBL" id="CAD2186699.1"/>
    </source>
</evidence>
<dbReference type="AlphaFoldDB" id="A0A6V7WI63"/>